<evidence type="ECO:0000313" key="2">
    <source>
        <dbReference type="EMBL" id="QFY92954.1"/>
    </source>
</evidence>
<reference evidence="3 7" key="3">
    <citation type="submission" date="2019-02" db="EMBL/GenBank/DDBJ databases">
        <title>From farm to fork: dissemination of Tn554::fexA-optrA in linezolid-resistant Enterococcus faecalis clones from chicken feces and meat in Tunisia.</title>
        <authorList>
            <person name="Tedim A.P."/>
            <person name="Elghaieb H."/>
            <person name="Abbassi M.S."/>
            <person name="Novais C."/>
            <person name="Hassen A."/>
            <person name="Peixe L."/>
            <person name="Freitas A.R."/>
        </authorList>
    </citation>
    <scope>NUCLEOTIDE SEQUENCE [LARGE SCALE GENOMIC DNA]</scope>
    <source>
        <strain evidence="3 7">728T</strain>
    </source>
</reference>
<reference evidence="1 5" key="1">
    <citation type="submission" date="2018-04" db="EMBL/GenBank/DDBJ databases">
        <authorList>
            <person name="Van Tyne D."/>
        </authorList>
    </citation>
    <scope>NUCLEOTIDE SEQUENCE [LARGE SCALE GENOMIC DNA]</scope>
    <source>
        <strain evidence="1 5">B2535</strain>
    </source>
</reference>
<dbReference type="EMBL" id="PZZH01000001">
    <property type="protein sequence ID" value="PTN78183.1"/>
    <property type="molecule type" value="Genomic_DNA"/>
</dbReference>
<evidence type="ECO:0000313" key="4">
    <source>
        <dbReference type="EMBL" id="STP65668.1"/>
    </source>
</evidence>
<proteinExistence type="predicted"/>
<evidence type="ECO:0000313" key="1">
    <source>
        <dbReference type="EMBL" id="PTN78183.1"/>
    </source>
</evidence>
<gene>
    <name evidence="2" type="ORF">CGZ46_09690</name>
    <name evidence="1" type="ORF">DAI13_10650</name>
    <name evidence="3" type="ORF">EU507_03760</name>
    <name evidence="4" type="ORF">NCTC13379_01728</name>
</gene>
<dbReference type="Proteomes" id="UP000254396">
    <property type="component" value="Unassembled WGS sequence"/>
</dbReference>
<dbReference type="Proteomes" id="UP000244140">
    <property type="component" value="Unassembled WGS sequence"/>
</dbReference>
<dbReference type="Proteomes" id="UP000292223">
    <property type="component" value="Unassembled WGS sequence"/>
</dbReference>
<evidence type="ECO:0000313" key="6">
    <source>
        <dbReference type="Proteomes" id="UP000254396"/>
    </source>
</evidence>
<dbReference type="EMBL" id="CP042213">
    <property type="protein sequence ID" value="QFY92954.1"/>
    <property type="molecule type" value="Genomic_DNA"/>
</dbReference>
<evidence type="ECO:0000313" key="7">
    <source>
        <dbReference type="Proteomes" id="UP000292223"/>
    </source>
</evidence>
<sequence length="41" mass="4921">MITLNEFLWLVIILLALCVSSLYKQKIQLEEELEKLKDDRQ</sequence>
<organism evidence="3 7">
    <name type="scientific">Enterococcus faecalis</name>
    <name type="common">Streptococcus faecalis</name>
    <dbReference type="NCBI Taxonomy" id="1351"/>
    <lineage>
        <taxon>Bacteria</taxon>
        <taxon>Bacillati</taxon>
        <taxon>Bacillota</taxon>
        <taxon>Bacilli</taxon>
        <taxon>Lactobacillales</taxon>
        <taxon>Enterococcaceae</taxon>
        <taxon>Enterococcus</taxon>
    </lineage>
</organism>
<evidence type="ECO:0000313" key="5">
    <source>
        <dbReference type="Proteomes" id="UP000244140"/>
    </source>
</evidence>
<dbReference type="EMBL" id="UGIX01000001">
    <property type="protein sequence ID" value="STP65668.1"/>
    <property type="molecule type" value="Genomic_DNA"/>
</dbReference>
<name>A0A2T5D5C6_ENTFL</name>
<evidence type="ECO:0000313" key="3">
    <source>
        <dbReference type="EMBL" id="RYU34592.1"/>
    </source>
</evidence>
<dbReference type="AlphaFoldDB" id="A0A2T5D5C6"/>
<dbReference type="RefSeq" id="WP_002399396.1">
    <property type="nucleotide sequence ID" value="NZ_JBCGYV010000004.1"/>
</dbReference>
<protein>
    <submittedName>
        <fullName evidence="3">Uncharacterized protein</fullName>
    </submittedName>
</protein>
<accession>A0A2T5D5C6</accession>
<reference evidence="4 6" key="2">
    <citation type="submission" date="2018-06" db="EMBL/GenBank/DDBJ databases">
        <authorList>
            <consortium name="Pathogen Informatics"/>
            <person name="Doyle S."/>
        </authorList>
    </citation>
    <scope>NUCLEOTIDE SEQUENCE [LARGE SCALE GENOMIC DNA]</scope>
    <source>
        <strain evidence="4 6">NCTC13379</strain>
    </source>
</reference>
<reference evidence="2" key="4">
    <citation type="submission" date="2019-07" db="EMBL/GenBank/DDBJ databases">
        <title>Transferable Resistance Gene optrA in Enterococcus faecalis from Swine in Brazil.</title>
        <authorList>
            <person name="Almeida L.M."/>
            <person name="Lebreton F."/>
            <person name="Gaca A."/>
            <person name="Bispo P.M."/>
            <person name="Saavedra J."/>
            <person name="Filsner P."/>
            <person name="Moreno A.M."/>
            <person name="Mamizuka E.M."/>
            <person name="Gilmore M.S."/>
        </authorList>
    </citation>
    <scope>NUCLEOTIDE SEQUENCE</scope>
    <source>
        <strain evidence="2">L15</strain>
    </source>
</reference>
<dbReference type="EMBL" id="SEWT01000002">
    <property type="protein sequence ID" value="RYU34592.1"/>
    <property type="molecule type" value="Genomic_DNA"/>
</dbReference>